<keyword evidence="1" id="KW-1133">Transmembrane helix</keyword>
<evidence type="ECO:0000313" key="3">
    <source>
        <dbReference type="Proteomes" id="UP001549257"/>
    </source>
</evidence>
<evidence type="ECO:0008006" key="4">
    <source>
        <dbReference type="Google" id="ProtNLM"/>
    </source>
</evidence>
<dbReference type="PANTHER" id="PTHR36166:SF1">
    <property type="entry name" value="SRPBCC DOMAIN-CONTAINING PROTEIN"/>
    <property type="match status" value="1"/>
</dbReference>
<name>A0ABV2QQ73_9MICO</name>
<sequence length="177" mass="19615">MTNELRGDKRRFDFRRAAVGGVTILALLTIGALWQRAHPYSIETSTTIDASPDEVWAVLTDFDAYDEWNPTLTGMTGDLREGATVSFSNDGMDFTPTVRQVEAPRLLRWEGHVGVVGVFDGEHSFTLEQQDDGSTVFTQSELFRGVAVLFVTDMLRDDTAPSSHAMNAALRERVEGD</sequence>
<dbReference type="Pfam" id="PF10604">
    <property type="entry name" value="Polyketide_cyc2"/>
    <property type="match status" value="1"/>
</dbReference>
<dbReference type="InterPro" id="IPR023393">
    <property type="entry name" value="START-like_dom_sf"/>
</dbReference>
<keyword evidence="3" id="KW-1185">Reference proteome</keyword>
<organism evidence="2 3">
    <name type="scientific">Conyzicola nivalis</name>
    <dbReference type="NCBI Taxonomy" id="1477021"/>
    <lineage>
        <taxon>Bacteria</taxon>
        <taxon>Bacillati</taxon>
        <taxon>Actinomycetota</taxon>
        <taxon>Actinomycetes</taxon>
        <taxon>Micrococcales</taxon>
        <taxon>Microbacteriaceae</taxon>
        <taxon>Conyzicola</taxon>
    </lineage>
</organism>
<keyword evidence="1" id="KW-0812">Transmembrane</keyword>
<gene>
    <name evidence="2" type="ORF">ABIE21_002636</name>
</gene>
<dbReference type="EMBL" id="JBEPSJ010000003">
    <property type="protein sequence ID" value="MET4583117.1"/>
    <property type="molecule type" value="Genomic_DNA"/>
</dbReference>
<evidence type="ECO:0000313" key="2">
    <source>
        <dbReference type="EMBL" id="MET4583117.1"/>
    </source>
</evidence>
<comment type="caution">
    <text evidence="2">The sequence shown here is derived from an EMBL/GenBank/DDBJ whole genome shotgun (WGS) entry which is preliminary data.</text>
</comment>
<proteinExistence type="predicted"/>
<keyword evidence="1" id="KW-0472">Membrane</keyword>
<evidence type="ECO:0000256" key="1">
    <source>
        <dbReference type="SAM" id="Phobius"/>
    </source>
</evidence>
<dbReference type="InterPro" id="IPR019587">
    <property type="entry name" value="Polyketide_cyclase/dehydratase"/>
</dbReference>
<accession>A0ABV2QQ73</accession>
<dbReference type="RefSeq" id="WP_354025287.1">
    <property type="nucleotide sequence ID" value="NZ_JBEPSJ010000003.1"/>
</dbReference>
<dbReference type="Proteomes" id="UP001549257">
    <property type="component" value="Unassembled WGS sequence"/>
</dbReference>
<dbReference type="SUPFAM" id="SSF55961">
    <property type="entry name" value="Bet v1-like"/>
    <property type="match status" value="1"/>
</dbReference>
<dbReference type="Gene3D" id="3.30.530.20">
    <property type="match status" value="1"/>
</dbReference>
<protein>
    <recommendedName>
        <fullName evidence="4">SRPBCC domain-containing protein</fullName>
    </recommendedName>
</protein>
<dbReference type="CDD" id="cd07822">
    <property type="entry name" value="SRPBCC_4"/>
    <property type="match status" value="1"/>
</dbReference>
<dbReference type="PANTHER" id="PTHR36166">
    <property type="entry name" value="CHROMOSOME 9, WHOLE GENOME SHOTGUN SEQUENCE"/>
    <property type="match status" value="1"/>
</dbReference>
<feature type="transmembrane region" description="Helical" evidence="1">
    <location>
        <begin position="12"/>
        <end position="34"/>
    </location>
</feature>
<reference evidence="2 3" key="1">
    <citation type="submission" date="2024-06" db="EMBL/GenBank/DDBJ databases">
        <title>Sorghum-associated microbial communities from plants grown in Nebraska, USA.</title>
        <authorList>
            <person name="Schachtman D."/>
        </authorList>
    </citation>
    <scope>NUCLEOTIDE SEQUENCE [LARGE SCALE GENOMIC DNA]</scope>
    <source>
        <strain evidence="2 3">2857</strain>
    </source>
</reference>